<dbReference type="RefSeq" id="WP_067232818.1">
    <property type="nucleotide sequence ID" value="NZ_KQ948552.1"/>
</dbReference>
<keyword evidence="1" id="KW-0732">Signal</keyword>
<reference evidence="2 3" key="1">
    <citation type="submission" date="2015-10" db="EMBL/GenBank/DDBJ databases">
        <title>Draft genome sequence of Streptomyces longwoodensis DSM 41677, type strain for the species Streptomyces longwoodensis.</title>
        <authorList>
            <person name="Ruckert C."/>
            <person name="Winkler A."/>
            <person name="Kalinowski J."/>
            <person name="Kampfer P."/>
            <person name="Glaeser S."/>
        </authorList>
    </citation>
    <scope>NUCLEOTIDE SEQUENCE [LARGE SCALE GENOMIC DNA]</scope>
    <source>
        <strain evidence="2 3">DSM 41677</strain>
    </source>
</reference>
<accession>A0A117QNN9</accession>
<name>A0A117QNN9_9ACTN</name>
<sequence>MISTRRIVAAACLAVGVTGLAAPLANAADAKDSGRLSPLTLLDSLAASELPAQQRGALPPVSSQLNELNKVKQLRRASEPVYQIAGLVAPVTGLLPSVHG</sequence>
<keyword evidence="3" id="KW-1185">Reference proteome</keyword>
<feature type="signal peptide" evidence="1">
    <location>
        <begin position="1"/>
        <end position="27"/>
    </location>
</feature>
<dbReference type="STRING" id="68231.AQJ30_12760"/>
<evidence type="ECO:0000256" key="1">
    <source>
        <dbReference type="SAM" id="SignalP"/>
    </source>
</evidence>
<gene>
    <name evidence="2" type="ORF">AQJ30_12760</name>
</gene>
<proteinExistence type="predicted"/>
<dbReference type="AlphaFoldDB" id="A0A117QNN9"/>
<protein>
    <recommendedName>
        <fullName evidence="4">Secreted protein</fullName>
    </recommendedName>
</protein>
<evidence type="ECO:0000313" key="3">
    <source>
        <dbReference type="Proteomes" id="UP000053271"/>
    </source>
</evidence>
<dbReference type="Proteomes" id="UP000053271">
    <property type="component" value="Unassembled WGS sequence"/>
</dbReference>
<organism evidence="2 3">
    <name type="scientific">Streptomyces longwoodensis</name>
    <dbReference type="NCBI Taxonomy" id="68231"/>
    <lineage>
        <taxon>Bacteria</taxon>
        <taxon>Bacillati</taxon>
        <taxon>Actinomycetota</taxon>
        <taxon>Actinomycetes</taxon>
        <taxon>Kitasatosporales</taxon>
        <taxon>Streptomycetaceae</taxon>
        <taxon>Streptomyces</taxon>
    </lineage>
</organism>
<dbReference type="EMBL" id="LMWS01000015">
    <property type="protein sequence ID" value="KUN38439.1"/>
    <property type="molecule type" value="Genomic_DNA"/>
</dbReference>
<comment type="caution">
    <text evidence="2">The sequence shown here is derived from an EMBL/GenBank/DDBJ whole genome shotgun (WGS) entry which is preliminary data.</text>
</comment>
<evidence type="ECO:0000313" key="2">
    <source>
        <dbReference type="EMBL" id="KUN38439.1"/>
    </source>
</evidence>
<dbReference type="GeneID" id="91425478"/>
<evidence type="ECO:0008006" key="4">
    <source>
        <dbReference type="Google" id="ProtNLM"/>
    </source>
</evidence>
<feature type="chain" id="PRO_5039660457" description="Secreted protein" evidence="1">
    <location>
        <begin position="28"/>
        <end position="100"/>
    </location>
</feature>